<evidence type="ECO:0000256" key="1">
    <source>
        <dbReference type="ARBA" id="ARBA00004141"/>
    </source>
</evidence>
<dbReference type="Gene3D" id="1.20.1250.20">
    <property type="entry name" value="MFS general substrate transporter like domains"/>
    <property type="match status" value="1"/>
</dbReference>
<evidence type="ECO:0000256" key="5">
    <source>
        <dbReference type="ARBA" id="ARBA00023136"/>
    </source>
</evidence>
<evidence type="ECO:0000313" key="8">
    <source>
        <dbReference type="EMBL" id="KAF7551917.1"/>
    </source>
</evidence>
<dbReference type="PANTHER" id="PTHR43791">
    <property type="entry name" value="PERMEASE-RELATED"/>
    <property type="match status" value="1"/>
</dbReference>
<gene>
    <name evidence="8" type="ORF">G7Z17_g4680</name>
</gene>
<keyword evidence="9" id="KW-1185">Reference proteome</keyword>
<keyword evidence="2" id="KW-0813">Transport</keyword>
<keyword evidence="3 7" id="KW-0812">Transmembrane</keyword>
<accession>A0A9P5HDJ1</accession>
<protein>
    <submittedName>
        <fullName evidence="8">Uncharacterized protein</fullName>
    </submittedName>
</protein>
<dbReference type="GO" id="GO:0022857">
    <property type="term" value="F:transmembrane transporter activity"/>
    <property type="evidence" value="ECO:0007669"/>
    <property type="project" value="TreeGrafter"/>
</dbReference>
<evidence type="ECO:0000256" key="6">
    <source>
        <dbReference type="SAM" id="MobiDB-lite"/>
    </source>
</evidence>
<dbReference type="EMBL" id="JAANBB010000069">
    <property type="protein sequence ID" value="KAF7551917.1"/>
    <property type="molecule type" value="Genomic_DNA"/>
</dbReference>
<name>A0A9P5HDJ1_9HYPO</name>
<sequence length="432" mass="47906">MGAPNSTVLIAEQGVEVKPAGVENGIDVSTQNRTWRSYLWDTWDKSPEERRLVRKIDCTLVVFGLLGTFSKFIDRANLQTAYVSGMKEELGFNGNELNYANTAYNVGASNLGGQSGLDEDRDPDVRVEGIDWSLLDLMLLDGIISVVILLPQFFLLSEVPSKLKPNFMFSEEECLLARARMPKEGDVKQGAFTKAQVVHWFTIPEVWILWIISVCNMIGMQPSLSLTFWFKAWNEVEPGSFTVPQINNYTTPLYAIIMTTTLFLAWSSDTFLKGRRWPPMVFGCTLNAVIVLILATTPVFPANKVGRWFLYYNSGWGASANCMFWAWTNEILAGDPATRAFALAGLNVWGSVAVATVPLAVFKIVDQPAVVNGNYTSAAFLLLQAILAIALAYRMHTKTQSQYRNGGAESESTESNTDDAEIAVPMKETSLK</sequence>
<feature type="transmembrane region" description="Helical" evidence="7">
    <location>
        <begin position="206"/>
        <end position="229"/>
    </location>
</feature>
<keyword evidence="4 7" id="KW-1133">Transmembrane helix</keyword>
<evidence type="ECO:0000256" key="4">
    <source>
        <dbReference type="ARBA" id="ARBA00022989"/>
    </source>
</evidence>
<organism evidence="8 9">
    <name type="scientific">Cylindrodendrum hubeiense</name>
    <dbReference type="NCBI Taxonomy" id="595255"/>
    <lineage>
        <taxon>Eukaryota</taxon>
        <taxon>Fungi</taxon>
        <taxon>Dikarya</taxon>
        <taxon>Ascomycota</taxon>
        <taxon>Pezizomycotina</taxon>
        <taxon>Sordariomycetes</taxon>
        <taxon>Hypocreomycetidae</taxon>
        <taxon>Hypocreales</taxon>
        <taxon>Nectriaceae</taxon>
        <taxon>Cylindrodendrum</taxon>
    </lineage>
</organism>
<dbReference type="GO" id="GO:0016020">
    <property type="term" value="C:membrane"/>
    <property type="evidence" value="ECO:0007669"/>
    <property type="project" value="UniProtKB-SubCell"/>
</dbReference>
<proteinExistence type="predicted"/>
<dbReference type="InterPro" id="IPR036259">
    <property type="entry name" value="MFS_trans_sf"/>
</dbReference>
<feature type="transmembrane region" description="Helical" evidence="7">
    <location>
        <begin position="249"/>
        <end position="268"/>
    </location>
</feature>
<evidence type="ECO:0000313" key="9">
    <source>
        <dbReference type="Proteomes" id="UP000722485"/>
    </source>
</evidence>
<feature type="transmembrane region" description="Helical" evidence="7">
    <location>
        <begin position="340"/>
        <end position="362"/>
    </location>
</feature>
<dbReference type="Proteomes" id="UP000722485">
    <property type="component" value="Unassembled WGS sequence"/>
</dbReference>
<dbReference type="PANTHER" id="PTHR43791:SF39">
    <property type="entry name" value="TRANSPORTER LIZ1_SEO1, PUTATIVE (AFU_ORTHOLOGUE AFUA_3G00980)-RELATED"/>
    <property type="match status" value="1"/>
</dbReference>
<dbReference type="OrthoDB" id="3639251at2759"/>
<feature type="transmembrane region" description="Helical" evidence="7">
    <location>
        <begin position="308"/>
        <end position="328"/>
    </location>
</feature>
<comment type="caution">
    <text evidence="8">The sequence shown here is derived from an EMBL/GenBank/DDBJ whole genome shotgun (WGS) entry which is preliminary data.</text>
</comment>
<evidence type="ECO:0000256" key="7">
    <source>
        <dbReference type="SAM" id="Phobius"/>
    </source>
</evidence>
<keyword evidence="5 7" id="KW-0472">Membrane</keyword>
<feature type="transmembrane region" description="Helical" evidence="7">
    <location>
        <begin position="374"/>
        <end position="393"/>
    </location>
</feature>
<feature type="transmembrane region" description="Helical" evidence="7">
    <location>
        <begin position="280"/>
        <end position="302"/>
    </location>
</feature>
<feature type="transmembrane region" description="Helical" evidence="7">
    <location>
        <begin position="137"/>
        <end position="156"/>
    </location>
</feature>
<evidence type="ECO:0000256" key="2">
    <source>
        <dbReference type="ARBA" id="ARBA00022448"/>
    </source>
</evidence>
<comment type="subcellular location">
    <subcellularLocation>
        <location evidence="1">Membrane</location>
        <topology evidence="1">Multi-pass membrane protein</topology>
    </subcellularLocation>
</comment>
<reference evidence="8" key="1">
    <citation type="submission" date="2020-03" db="EMBL/GenBank/DDBJ databases">
        <title>Draft Genome Sequence of Cylindrodendrum hubeiense.</title>
        <authorList>
            <person name="Buettner E."/>
            <person name="Kellner H."/>
        </authorList>
    </citation>
    <scope>NUCLEOTIDE SEQUENCE</scope>
    <source>
        <strain evidence="8">IHI 201604</strain>
    </source>
</reference>
<feature type="region of interest" description="Disordered" evidence="6">
    <location>
        <begin position="403"/>
        <end position="432"/>
    </location>
</feature>
<dbReference type="AlphaFoldDB" id="A0A9P5HDJ1"/>
<dbReference type="SUPFAM" id="SSF103473">
    <property type="entry name" value="MFS general substrate transporter"/>
    <property type="match status" value="1"/>
</dbReference>
<evidence type="ECO:0000256" key="3">
    <source>
        <dbReference type="ARBA" id="ARBA00022692"/>
    </source>
</evidence>